<dbReference type="STRING" id="1220578.FPE01S_02_00940"/>
<keyword evidence="2" id="KW-1185">Reference proteome</keyword>
<dbReference type="InterPro" id="IPR029068">
    <property type="entry name" value="Glyas_Bleomycin-R_OHBP_Dase"/>
</dbReference>
<sequence>MNATMPESSIIPVLSYPDIDLAITWLSAHFEFLERWRVGDHRAQLSFGNGAIAISKGNGAGKEQQSMSLMVRISNVQHHYERSVAAGLTILQKPVEFPYGEKQYTVLDIGGHVWTFSQTMREMAPEDWGAVSARHFQ</sequence>
<dbReference type="EMBL" id="BBWV01000002">
    <property type="protein sequence ID" value="GAO42989.1"/>
    <property type="molecule type" value="Genomic_DNA"/>
</dbReference>
<evidence type="ECO:0008006" key="3">
    <source>
        <dbReference type="Google" id="ProtNLM"/>
    </source>
</evidence>
<name>A0A0E9MZE5_9BACT</name>
<gene>
    <name evidence="1" type="ORF">FPE01S_02_00940</name>
</gene>
<dbReference type="OrthoDB" id="9806868at2"/>
<evidence type="ECO:0000313" key="2">
    <source>
        <dbReference type="Proteomes" id="UP000033121"/>
    </source>
</evidence>
<dbReference type="Proteomes" id="UP000033121">
    <property type="component" value="Unassembled WGS sequence"/>
</dbReference>
<dbReference type="Gene3D" id="3.30.720.120">
    <property type="match status" value="1"/>
</dbReference>
<reference evidence="1 2" key="1">
    <citation type="submission" date="2015-04" db="EMBL/GenBank/DDBJ databases">
        <title>Whole genome shotgun sequence of Flavihumibacter petaseus NBRC 106054.</title>
        <authorList>
            <person name="Miyazawa S."/>
            <person name="Hosoyama A."/>
            <person name="Hashimoto M."/>
            <person name="Noguchi M."/>
            <person name="Tsuchikane K."/>
            <person name="Ohji S."/>
            <person name="Yamazoe A."/>
            <person name="Ichikawa N."/>
            <person name="Kimura A."/>
            <person name="Fujita N."/>
        </authorList>
    </citation>
    <scope>NUCLEOTIDE SEQUENCE [LARGE SCALE GENOMIC DNA]</scope>
    <source>
        <strain evidence="1 2">NBRC 106054</strain>
    </source>
</reference>
<organism evidence="1 2">
    <name type="scientific">Flavihumibacter petaseus NBRC 106054</name>
    <dbReference type="NCBI Taxonomy" id="1220578"/>
    <lineage>
        <taxon>Bacteria</taxon>
        <taxon>Pseudomonadati</taxon>
        <taxon>Bacteroidota</taxon>
        <taxon>Chitinophagia</taxon>
        <taxon>Chitinophagales</taxon>
        <taxon>Chitinophagaceae</taxon>
        <taxon>Flavihumibacter</taxon>
    </lineage>
</organism>
<dbReference type="SUPFAM" id="SSF54593">
    <property type="entry name" value="Glyoxalase/Bleomycin resistance protein/Dihydroxybiphenyl dioxygenase"/>
    <property type="match status" value="1"/>
</dbReference>
<accession>A0A0E9MZE5</accession>
<proteinExistence type="predicted"/>
<comment type="caution">
    <text evidence="1">The sequence shown here is derived from an EMBL/GenBank/DDBJ whole genome shotgun (WGS) entry which is preliminary data.</text>
</comment>
<dbReference type="Gene3D" id="3.30.720.110">
    <property type="match status" value="1"/>
</dbReference>
<dbReference type="AlphaFoldDB" id="A0A0E9MZE5"/>
<dbReference type="RefSeq" id="WP_046368943.1">
    <property type="nucleotide sequence ID" value="NZ_BBWV01000002.1"/>
</dbReference>
<protein>
    <recommendedName>
        <fullName evidence="3">VOC domain-containing protein</fullName>
    </recommendedName>
</protein>
<evidence type="ECO:0000313" key="1">
    <source>
        <dbReference type="EMBL" id="GAO42989.1"/>
    </source>
</evidence>